<evidence type="ECO:0000313" key="1">
    <source>
        <dbReference type="EMBL" id="OGY72498.1"/>
    </source>
</evidence>
<comment type="caution">
    <text evidence="1">The sequence shown here is derived from an EMBL/GenBank/DDBJ whole genome shotgun (WGS) entry which is preliminary data.</text>
</comment>
<evidence type="ECO:0008006" key="3">
    <source>
        <dbReference type="Google" id="ProtNLM"/>
    </source>
</evidence>
<dbReference type="AlphaFoldDB" id="A0A1G2A6J0"/>
<organism evidence="1 2">
    <name type="scientific">Candidatus Jacksonbacteria bacterium RIFCSPLOWO2_02_FULL_44_20</name>
    <dbReference type="NCBI Taxonomy" id="1798460"/>
    <lineage>
        <taxon>Bacteria</taxon>
        <taxon>Candidatus Jacksoniibacteriota</taxon>
    </lineage>
</organism>
<dbReference type="SUPFAM" id="SSF53474">
    <property type="entry name" value="alpha/beta-Hydrolases"/>
    <property type="match status" value="1"/>
</dbReference>
<dbReference type="EMBL" id="MHJU01000032">
    <property type="protein sequence ID" value="OGY72498.1"/>
    <property type="molecule type" value="Genomic_DNA"/>
</dbReference>
<accession>A0A1G2A6J0</accession>
<protein>
    <recommendedName>
        <fullName evidence="3">AB hydrolase-1 domain-containing protein</fullName>
    </recommendedName>
</protein>
<sequence length="267" mass="28727">MIMNNTTKLFRVSKDGVTGDFYFASSSESPSVVFLQGMPGSTKKNDAGDFLASQGHSLLNLEYPGTFNNGGDLTPENCVQGAVSAVQLLQSGKVADAFSGVEFSVSPEVVLAGTSFGGVVALSAMAQLKGVTKLLLFSPVFLFSKNAGESGLTEDMTGLLTYMKRCLPYTHRLADEEGWRSLFEGVHPYFQALKWLECLNGKKILVVRGAKDTSILEAASTHFQKLVKTKNVSCDINVLTVEAGGHDYRTLLTSDMKARVLAFLSGE</sequence>
<proteinExistence type="predicted"/>
<reference evidence="1 2" key="1">
    <citation type="journal article" date="2016" name="Nat. Commun.">
        <title>Thousands of microbial genomes shed light on interconnected biogeochemical processes in an aquifer system.</title>
        <authorList>
            <person name="Anantharaman K."/>
            <person name="Brown C.T."/>
            <person name="Hug L.A."/>
            <person name="Sharon I."/>
            <person name="Castelle C.J."/>
            <person name="Probst A.J."/>
            <person name="Thomas B.C."/>
            <person name="Singh A."/>
            <person name="Wilkins M.J."/>
            <person name="Karaoz U."/>
            <person name="Brodie E.L."/>
            <person name="Williams K.H."/>
            <person name="Hubbard S.S."/>
            <person name="Banfield J.F."/>
        </authorList>
    </citation>
    <scope>NUCLEOTIDE SEQUENCE [LARGE SCALE GENOMIC DNA]</scope>
</reference>
<dbReference type="Proteomes" id="UP000178315">
    <property type="component" value="Unassembled WGS sequence"/>
</dbReference>
<evidence type="ECO:0000313" key="2">
    <source>
        <dbReference type="Proteomes" id="UP000178315"/>
    </source>
</evidence>
<dbReference type="Gene3D" id="3.40.50.1820">
    <property type="entry name" value="alpha/beta hydrolase"/>
    <property type="match status" value="1"/>
</dbReference>
<gene>
    <name evidence="1" type="ORF">A3H61_03260</name>
</gene>
<name>A0A1G2A6J0_9BACT</name>
<dbReference type="InterPro" id="IPR029058">
    <property type="entry name" value="AB_hydrolase_fold"/>
</dbReference>